<keyword evidence="4" id="KW-0663">Pyridoxal phosphate</keyword>
<comment type="cofactor">
    <cofactor evidence="1">
        <name>pyridoxal 5'-phosphate</name>
        <dbReference type="ChEBI" id="CHEBI:597326"/>
    </cofactor>
</comment>
<sequence length="342" mass="37189">MNFELFNPQDNLPNTEKAFSLFPQLEEVYASLGNTPLISVPSPEGKASIFAKLESENPFGSVKDRVAFGLFCDAINKHDFSQGELKLLDASGGNMAKALAHLGYMCGIPVHAVIPDAVSEKLVEELKSVNAVTTTVDYNFFLLGVLARGQEIAHDDSSWTLLSQQLNLVNVAVHQYQTGAEIRRQLNGAHADGWVAAVGTGGTLAGVSATLRQDNPQLKILASTPKELPYGSLAAPNGKKKFAGAGGFGWGLRQPFINKFMPEEPSFNQVSYEEAIIAMYEFFQLTGIKIGPSAAANWKTAWKLAETMTPDQKVVTLFADAGTDDEREQGREWFNQLKTSNT</sequence>
<dbReference type="GO" id="GO:0004124">
    <property type="term" value="F:cysteine synthase activity"/>
    <property type="evidence" value="ECO:0007669"/>
    <property type="project" value="UniProtKB-EC"/>
</dbReference>
<evidence type="ECO:0000256" key="4">
    <source>
        <dbReference type="ARBA" id="ARBA00022898"/>
    </source>
</evidence>
<gene>
    <name evidence="7" type="ORF">ID854_12065</name>
</gene>
<dbReference type="AlphaFoldDB" id="A0AAW3YSV0"/>
<dbReference type="Pfam" id="PF00291">
    <property type="entry name" value="PALP"/>
    <property type="match status" value="1"/>
</dbReference>
<reference evidence="7" key="1">
    <citation type="submission" date="2020-09" db="EMBL/GenBank/DDBJ databases">
        <authorList>
            <person name="Palma L."/>
            <person name="Caballero P."/>
            <person name="Berry C."/>
            <person name="Del Valle E."/>
        </authorList>
    </citation>
    <scope>NUCLEOTIDE SEQUENCE</scope>
    <source>
        <strain evidence="7">M</strain>
    </source>
</reference>
<feature type="domain" description="Tryptophan synthase beta chain-like PALP" evidence="6">
    <location>
        <begin position="32"/>
        <end position="320"/>
    </location>
</feature>
<dbReference type="RefSeq" id="WP_323869085.1">
    <property type="nucleotide sequence ID" value="NZ_JACXBF010000258.1"/>
</dbReference>
<dbReference type="EMBL" id="JACXBF010000258">
    <property type="protein sequence ID" value="MBD2801172.1"/>
    <property type="molecule type" value="Genomic_DNA"/>
</dbReference>
<comment type="catalytic activity">
    <reaction evidence="5">
        <text>O-acetyl-L-serine + hydrogen sulfide = L-cysteine + acetate</text>
        <dbReference type="Rhea" id="RHEA:14829"/>
        <dbReference type="ChEBI" id="CHEBI:29919"/>
        <dbReference type="ChEBI" id="CHEBI:30089"/>
        <dbReference type="ChEBI" id="CHEBI:35235"/>
        <dbReference type="ChEBI" id="CHEBI:58340"/>
        <dbReference type="EC" id="2.5.1.47"/>
    </reaction>
</comment>
<name>A0AAW3YSV0_9GAMM</name>
<evidence type="ECO:0000256" key="2">
    <source>
        <dbReference type="ARBA" id="ARBA00004962"/>
    </source>
</evidence>
<dbReference type="Gene3D" id="3.40.50.1100">
    <property type="match status" value="2"/>
</dbReference>
<protein>
    <recommendedName>
        <fullName evidence="3">cysteine synthase</fullName>
        <ecNumber evidence="3">2.5.1.47</ecNumber>
    </recommendedName>
</protein>
<reference evidence="7" key="2">
    <citation type="journal article" date="2024" name="Toxins">
        <title>Genome Sequence Analysis of Native Xenorhabdus Strains Isolated from Entomopathogenic Nematodes in Argentina.</title>
        <authorList>
            <person name="Palma L."/>
            <person name="Frizzo L."/>
            <person name="Kaiser S."/>
            <person name="Berry C."/>
            <person name="Caballero P."/>
            <person name="Bode H.B."/>
            <person name="Del Valle E.E."/>
        </authorList>
    </citation>
    <scope>NUCLEOTIDE SEQUENCE</scope>
    <source>
        <strain evidence="7">M</strain>
    </source>
</reference>
<organism evidence="7">
    <name type="scientific">Xenorhabdus szentirmaii</name>
    <dbReference type="NCBI Taxonomy" id="290112"/>
    <lineage>
        <taxon>Bacteria</taxon>
        <taxon>Pseudomonadati</taxon>
        <taxon>Pseudomonadota</taxon>
        <taxon>Gammaproteobacteria</taxon>
        <taxon>Enterobacterales</taxon>
        <taxon>Morganellaceae</taxon>
        <taxon>Xenorhabdus</taxon>
    </lineage>
</organism>
<evidence type="ECO:0000256" key="5">
    <source>
        <dbReference type="ARBA" id="ARBA00047931"/>
    </source>
</evidence>
<evidence type="ECO:0000256" key="3">
    <source>
        <dbReference type="ARBA" id="ARBA00012681"/>
    </source>
</evidence>
<proteinExistence type="predicted"/>
<comment type="pathway">
    <text evidence="2">Amino-acid biosynthesis; L-cysteine biosynthesis; L-cysteine from L-serine: step 2/2.</text>
</comment>
<dbReference type="Proteomes" id="UP001193920">
    <property type="component" value="Unassembled WGS sequence"/>
</dbReference>
<dbReference type="InterPro" id="IPR050214">
    <property type="entry name" value="Cys_Synth/Cystath_Beta-Synth"/>
</dbReference>
<comment type="caution">
    <text evidence="7">The sequence shown here is derived from an EMBL/GenBank/DDBJ whole genome shotgun (WGS) entry which is preliminary data.</text>
</comment>
<evidence type="ECO:0000259" key="6">
    <source>
        <dbReference type="Pfam" id="PF00291"/>
    </source>
</evidence>
<evidence type="ECO:0000313" key="7">
    <source>
        <dbReference type="EMBL" id="MBD2801172.1"/>
    </source>
</evidence>
<dbReference type="SUPFAM" id="SSF53686">
    <property type="entry name" value="Tryptophan synthase beta subunit-like PLP-dependent enzymes"/>
    <property type="match status" value="1"/>
</dbReference>
<accession>A0AAW3YSV0</accession>
<dbReference type="InterPro" id="IPR036052">
    <property type="entry name" value="TrpB-like_PALP_sf"/>
</dbReference>
<dbReference type="EC" id="2.5.1.47" evidence="3"/>
<dbReference type="PANTHER" id="PTHR10314">
    <property type="entry name" value="CYSTATHIONINE BETA-SYNTHASE"/>
    <property type="match status" value="1"/>
</dbReference>
<dbReference type="InterPro" id="IPR001926">
    <property type="entry name" value="TrpB-like_PALP"/>
</dbReference>
<evidence type="ECO:0000256" key="1">
    <source>
        <dbReference type="ARBA" id="ARBA00001933"/>
    </source>
</evidence>